<evidence type="ECO:0000313" key="2">
    <source>
        <dbReference type="EMBL" id="EEX21543.1"/>
    </source>
</evidence>
<organism evidence="2 3">
    <name type="scientific">Blautia hansenii DSM 20583</name>
    <dbReference type="NCBI Taxonomy" id="537007"/>
    <lineage>
        <taxon>Bacteria</taxon>
        <taxon>Bacillati</taxon>
        <taxon>Bacillota</taxon>
        <taxon>Clostridia</taxon>
        <taxon>Lachnospirales</taxon>
        <taxon>Lachnospiraceae</taxon>
        <taxon>Blautia</taxon>
    </lineage>
</organism>
<keyword evidence="3" id="KW-1185">Reference proteome</keyword>
<gene>
    <name evidence="2" type="ORF">BLAHAN_05570</name>
</gene>
<dbReference type="Proteomes" id="UP000003755">
    <property type="component" value="Unassembled WGS sequence"/>
</dbReference>
<evidence type="ECO:0000256" key="1">
    <source>
        <dbReference type="SAM" id="MobiDB-lite"/>
    </source>
</evidence>
<evidence type="ECO:0000313" key="3">
    <source>
        <dbReference type="Proteomes" id="UP000003755"/>
    </source>
</evidence>
<dbReference type="STRING" id="537007.BLAHAN_05570"/>
<dbReference type="EMBL" id="ABYU02000017">
    <property type="protein sequence ID" value="EEX21543.1"/>
    <property type="molecule type" value="Genomic_DNA"/>
</dbReference>
<feature type="region of interest" description="Disordered" evidence="1">
    <location>
        <begin position="1"/>
        <end position="21"/>
    </location>
</feature>
<dbReference type="HOGENOM" id="CLU_182801_0_0_9"/>
<dbReference type="KEGG" id="bhan:CGC63_08920"/>
<protein>
    <submittedName>
        <fullName evidence="2">Uncharacterized protein</fullName>
    </submittedName>
</protein>
<reference evidence="2" key="1">
    <citation type="submission" date="2009-09" db="EMBL/GenBank/DDBJ databases">
        <authorList>
            <person name="Weinstock G."/>
            <person name="Sodergren E."/>
            <person name="Clifton S."/>
            <person name="Fulton L."/>
            <person name="Fulton B."/>
            <person name="Courtney L."/>
            <person name="Fronick C."/>
            <person name="Harrison M."/>
            <person name="Strong C."/>
            <person name="Farmer C."/>
            <person name="Delahaunty K."/>
            <person name="Markovic C."/>
            <person name="Hall O."/>
            <person name="Minx P."/>
            <person name="Tomlinson C."/>
            <person name="Mitreva M."/>
            <person name="Nelson J."/>
            <person name="Hou S."/>
            <person name="Wollam A."/>
            <person name="Pepin K.H."/>
            <person name="Johnson M."/>
            <person name="Bhonagiri V."/>
            <person name="Nash W.E."/>
            <person name="Warren W."/>
            <person name="Chinwalla A."/>
            <person name="Mardis E.R."/>
            <person name="Wilson R.K."/>
        </authorList>
    </citation>
    <scope>NUCLEOTIDE SEQUENCE [LARGE SCALE GENOMIC DNA]</scope>
    <source>
        <strain evidence="2">DSM 20583</strain>
    </source>
</reference>
<accession>C9L851</accession>
<comment type="caution">
    <text evidence="2">The sequence shown here is derived from an EMBL/GenBank/DDBJ whole genome shotgun (WGS) entry which is preliminary data.</text>
</comment>
<dbReference type="AlphaFoldDB" id="C9L851"/>
<sequence length="97" mass="11087">MTKNKVKHKMIPTKAKPMRKRSKLEMKLQRAADGGIAVWTLKLNGLSRAARNEKSRRCREPNPLSIRRVCQYMVKWTFGNVKLSGTAIINDFITVSS</sequence>
<proteinExistence type="predicted"/>
<name>C9L851_BLAHA</name>